<evidence type="ECO:0000313" key="1">
    <source>
        <dbReference type="EMBL" id="MQS44237.1"/>
    </source>
</evidence>
<dbReference type="Proteomes" id="UP000436655">
    <property type="component" value="Unassembled WGS sequence"/>
</dbReference>
<keyword evidence="4" id="KW-1185">Reference proteome</keyword>
<dbReference type="EMBL" id="VDFN01000001">
    <property type="protein sequence ID" value="MQS44237.1"/>
    <property type="molecule type" value="Genomic_DNA"/>
</dbReference>
<comment type="caution">
    <text evidence="2">The sequence shown here is derived from an EMBL/GenBank/DDBJ whole genome shotgun (WGS) entry which is preliminary data.</text>
</comment>
<reference evidence="3 4" key="1">
    <citation type="journal article" date="2019" name="Syst. Appl. Microbiol.">
        <title>Polyphasic characterization of two novel Lactobacillus spp. isolated from blown salami packages: Description of Lactobacillus halodurans sp. nov. and Lactobacillus salsicarnum sp. nov.</title>
        <authorList>
            <person name="Schuster J.A."/>
            <person name="Klingl A."/>
            <person name="Vogel R.F."/>
            <person name="Ehrmann M.A."/>
        </authorList>
    </citation>
    <scope>NUCLEOTIDE SEQUENCE [LARGE SCALE GENOMIC DNA]</scope>
    <source>
        <strain evidence="1 4">TMW 1.2098</strain>
        <strain evidence="2 3">TMW 1.2118</strain>
    </source>
</reference>
<name>A0A5P0ZF68_9LACO</name>
<proteinExistence type="predicted"/>
<evidence type="ECO:0000313" key="2">
    <source>
        <dbReference type="EMBL" id="MQS51658.1"/>
    </source>
</evidence>
<dbReference type="RefSeq" id="WP_153381750.1">
    <property type="nucleotide sequence ID" value="NZ_VDFM01000001.1"/>
</dbReference>
<dbReference type="AlphaFoldDB" id="A0A5P0ZF68"/>
<dbReference type="EMBL" id="VDFM01000001">
    <property type="protein sequence ID" value="MQS51658.1"/>
    <property type="molecule type" value="Genomic_DNA"/>
</dbReference>
<dbReference type="OrthoDB" id="2299215at2"/>
<sequence>MTDIYQMSKDNNDFYPQTHYKAVLGLTEAINLQIKDSDNSSDFYTKEEVASLVKETIKETVKDYYTKEEVKTMVENATAGGSTEPDLSGYYTKNQIDQIITAIPTSDLSDYYTKEAIDEMIKKVSSLNLSDYPTKEDMTTAIKTAVTSVGPDMSGFYTKEEMDEKFGAIKIPDTTSLVTKEDLTTSLNEAISAKLNDYVTVTGATDVVNTAVTDKLGDYYTSADTDKAITDATSAFGSGGTSLKTQQGSIILVDGYKDRKFTFTKVGNIIVFQINFSECSTTGYMFNFDNVPQWAWPGDYAFDPSYNGVWQKQTDYKFVAVNLRLNTFRISTISDLPEGGMVSVSGVYRTAN</sequence>
<organism evidence="2 3">
    <name type="scientific">Companilactobacillus mishanensis</name>
    <dbReference type="NCBI Taxonomy" id="2486008"/>
    <lineage>
        <taxon>Bacteria</taxon>
        <taxon>Bacillati</taxon>
        <taxon>Bacillota</taxon>
        <taxon>Bacilli</taxon>
        <taxon>Lactobacillales</taxon>
        <taxon>Lactobacillaceae</taxon>
        <taxon>Companilactobacillus</taxon>
    </lineage>
</organism>
<protein>
    <submittedName>
        <fullName evidence="2">Uncharacterized protein</fullName>
    </submittedName>
</protein>
<dbReference type="Proteomes" id="UP000380386">
    <property type="component" value="Unassembled WGS sequence"/>
</dbReference>
<evidence type="ECO:0000313" key="3">
    <source>
        <dbReference type="Proteomes" id="UP000380386"/>
    </source>
</evidence>
<evidence type="ECO:0000313" key="4">
    <source>
        <dbReference type="Proteomes" id="UP000436655"/>
    </source>
</evidence>
<reference evidence="1" key="2">
    <citation type="submission" date="2019-05" db="EMBL/GenBank/DDBJ databases">
        <authorList>
            <person name="Schuster J.A."/>
            <person name="Ehrmann M.A."/>
        </authorList>
    </citation>
    <scope>NUCLEOTIDE SEQUENCE</scope>
    <source>
        <strain evidence="1">TMW 1.2098</strain>
    </source>
</reference>
<accession>A0A5P0ZF68</accession>
<gene>
    <name evidence="2" type="ORF">FHL02_01355</name>
    <name evidence="1" type="ORF">FHL03_01915</name>
</gene>